<proteinExistence type="predicted"/>
<accession>A0A2T0MFL2</accession>
<reference evidence="2 3" key="1">
    <citation type="submission" date="2018-03" db="EMBL/GenBank/DDBJ databases">
        <title>Genomic Encyclopedia of Archaeal and Bacterial Type Strains, Phase II (KMG-II): from individual species to whole genera.</title>
        <authorList>
            <person name="Goeker M."/>
        </authorList>
    </citation>
    <scope>NUCLEOTIDE SEQUENCE [LARGE SCALE GENOMIC DNA]</scope>
    <source>
        <strain evidence="2 3">DSM 25027</strain>
    </source>
</reference>
<feature type="transmembrane region" description="Helical" evidence="1">
    <location>
        <begin position="175"/>
        <end position="202"/>
    </location>
</feature>
<dbReference type="EMBL" id="PVYX01000001">
    <property type="protein sequence ID" value="PRX56326.1"/>
    <property type="molecule type" value="Genomic_DNA"/>
</dbReference>
<feature type="transmembrane region" description="Helical" evidence="1">
    <location>
        <begin position="74"/>
        <end position="100"/>
    </location>
</feature>
<evidence type="ECO:0008006" key="4">
    <source>
        <dbReference type="Google" id="ProtNLM"/>
    </source>
</evidence>
<evidence type="ECO:0000313" key="3">
    <source>
        <dbReference type="Proteomes" id="UP000237640"/>
    </source>
</evidence>
<evidence type="ECO:0000313" key="2">
    <source>
        <dbReference type="EMBL" id="PRX56326.1"/>
    </source>
</evidence>
<feature type="transmembrane region" description="Helical" evidence="1">
    <location>
        <begin position="12"/>
        <end position="35"/>
    </location>
</feature>
<keyword evidence="3" id="KW-1185">Reference proteome</keyword>
<sequence length="286" mass="32423">MLQMEGKDSAYSVLVTIWQYYLIGLLGYWDILNLLGNKNQPKMNFSQVSEKIDSSGALDFGRIFNASFELFKKVWVQGFITLLLTFVVIIPFYLVAYIPMVAVGMTDPYYFESEELPASMILFFIVYYPIMLIGVTMFTTCLTAAFLRICRRVDSDEIGKDDYFFYFKKPYLSKAFTLALIITGLSILGMLACGIGLIYLVVPMSLLSAFFAFDEELTSGEITKASFALGNKNWLIIFGLIFVSSLVAQLGILLCFIGFLFTAMFTRIPIYFIYKDSIGFSSETEF</sequence>
<dbReference type="Proteomes" id="UP000237640">
    <property type="component" value="Unassembled WGS sequence"/>
</dbReference>
<keyword evidence="1" id="KW-1133">Transmembrane helix</keyword>
<keyword evidence="1" id="KW-0812">Transmembrane</keyword>
<feature type="transmembrane region" description="Helical" evidence="1">
    <location>
        <begin position="234"/>
        <end position="265"/>
    </location>
</feature>
<protein>
    <recommendedName>
        <fullName evidence="4">Glycerophosphoryl diester phosphodiesterase family protein</fullName>
    </recommendedName>
</protein>
<comment type="caution">
    <text evidence="2">The sequence shown here is derived from an EMBL/GenBank/DDBJ whole genome shotgun (WGS) entry which is preliminary data.</text>
</comment>
<keyword evidence="1" id="KW-0472">Membrane</keyword>
<gene>
    <name evidence="2" type="ORF">CLV81_0321</name>
</gene>
<feature type="transmembrane region" description="Helical" evidence="1">
    <location>
        <begin position="120"/>
        <end position="147"/>
    </location>
</feature>
<dbReference type="AlphaFoldDB" id="A0A2T0MFL2"/>
<evidence type="ECO:0000256" key="1">
    <source>
        <dbReference type="SAM" id="Phobius"/>
    </source>
</evidence>
<name>A0A2T0MFL2_9FLAO</name>
<organism evidence="2 3">
    <name type="scientific">Flagellimonas meridianipacifica</name>
    <dbReference type="NCBI Taxonomy" id="1080225"/>
    <lineage>
        <taxon>Bacteria</taxon>
        <taxon>Pseudomonadati</taxon>
        <taxon>Bacteroidota</taxon>
        <taxon>Flavobacteriia</taxon>
        <taxon>Flavobacteriales</taxon>
        <taxon>Flavobacteriaceae</taxon>
        <taxon>Flagellimonas</taxon>
    </lineage>
</organism>